<dbReference type="InterPro" id="IPR001466">
    <property type="entry name" value="Beta-lactam-related"/>
</dbReference>
<comment type="caution">
    <text evidence="2">The sequence shown here is derived from an EMBL/GenBank/DDBJ whole genome shotgun (WGS) entry which is preliminary data.</text>
</comment>
<evidence type="ECO:0000313" key="3">
    <source>
        <dbReference type="Proteomes" id="UP001596162"/>
    </source>
</evidence>
<dbReference type="Gene3D" id="3.40.710.10">
    <property type="entry name" value="DD-peptidase/beta-lactamase superfamily"/>
    <property type="match status" value="1"/>
</dbReference>
<keyword evidence="2" id="KW-0378">Hydrolase</keyword>
<feature type="domain" description="Beta-lactamase-related" evidence="1">
    <location>
        <begin position="62"/>
        <end position="349"/>
    </location>
</feature>
<dbReference type="EC" id="3.-.-.-" evidence="2"/>
<dbReference type="InterPro" id="IPR050491">
    <property type="entry name" value="AmpC-like"/>
</dbReference>
<keyword evidence="3" id="KW-1185">Reference proteome</keyword>
<dbReference type="PANTHER" id="PTHR46825:SF7">
    <property type="entry name" value="D-ALANYL-D-ALANINE CARBOXYPEPTIDASE"/>
    <property type="match status" value="1"/>
</dbReference>
<dbReference type="InterPro" id="IPR012338">
    <property type="entry name" value="Beta-lactam/transpept-like"/>
</dbReference>
<protein>
    <submittedName>
        <fullName evidence="2">Serine hydrolase domain-containing protein</fullName>
        <ecNumber evidence="2">3.-.-.-</ecNumber>
    </submittedName>
</protein>
<accession>A0ABW0C9E4</accession>
<dbReference type="RefSeq" id="WP_376861564.1">
    <property type="nucleotide sequence ID" value="NZ_JBHSLA010000005.1"/>
</dbReference>
<name>A0ABW0C9E4_9FLAO</name>
<sequence>MSCEKSSVNGNEKNVQVSLQHVADSVYKLFDDKWNIDKSGIMLYINGPSGTFMSSSNITPTPNPDAHFRIASISKTFTAAAIMRLHQEGLLHIEDGIENYIIDEPAYNIPYRSEITIKQLLQHRAGVFDVTNSEIPETVNASYAGEMYVDYIRNQDNNHKFTLDELVGINAEHQLSTSAPNVMFHYSNTGYNILGKIIETVSGMSYSEYITQTFITPLGLSRTYSVWEGSDVEMRMPYVNSHLYIQGEAELETSQDNMSAHVTEGNIVSTPSDITKWLELLLTGNAGVSAENIALMKEMQVADEAHGFYGLGLVYNEGLGYGHDGAHLSYVSSLRYNQDTGITILASANFIRIAPEEEGDQSFFELAFGVRDACYSAISIY</sequence>
<dbReference type="SUPFAM" id="SSF56601">
    <property type="entry name" value="beta-lactamase/transpeptidase-like"/>
    <property type="match status" value="1"/>
</dbReference>
<organism evidence="2 3">
    <name type="scientific">Bizionia hallyeonensis</name>
    <dbReference type="NCBI Taxonomy" id="1123757"/>
    <lineage>
        <taxon>Bacteria</taxon>
        <taxon>Pseudomonadati</taxon>
        <taxon>Bacteroidota</taxon>
        <taxon>Flavobacteriia</taxon>
        <taxon>Flavobacteriales</taxon>
        <taxon>Flavobacteriaceae</taxon>
        <taxon>Bizionia</taxon>
    </lineage>
</organism>
<dbReference type="GO" id="GO:0016787">
    <property type="term" value="F:hydrolase activity"/>
    <property type="evidence" value="ECO:0007669"/>
    <property type="project" value="UniProtKB-KW"/>
</dbReference>
<dbReference type="Pfam" id="PF00144">
    <property type="entry name" value="Beta-lactamase"/>
    <property type="match status" value="1"/>
</dbReference>
<dbReference type="Proteomes" id="UP001596162">
    <property type="component" value="Unassembled WGS sequence"/>
</dbReference>
<gene>
    <name evidence="2" type="ORF">ACFPH8_12980</name>
</gene>
<dbReference type="PANTHER" id="PTHR46825">
    <property type="entry name" value="D-ALANYL-D-ALANINE-CARBOXYPEPTIDASE/ENDOPEPTIDASE AMPH"/>
    <property type="match status" value="1"/>
</dbReference>
<dbReference type="EMBL" id="JBHSLA010000005">
    <property type="protein sequence ID" value="MFC5196249.1"/>
    <property type="molecule type" value="Genomic_DNA"/>
</dbReference>
<proteinExistence type="predicted"/>
<reference evidence="3" key="1">
    <citation type="journal article" date="2019" name="Int. J. Syst. Evol. Microbiol.">
        <title>The Global Catalogue of Microorganisms (GCM) 10K type strain sequencing project: providing services to taxonomists for standard genome sequencing and annotation.</title>
        <authorList>
            <consortium name="The Broad Institute Genomics Platform"/>
            <consortium name="The Broad Institute Genome Sequencing Center for Infectious Disease"/>
            <person name="Wu L."/>
            <person name="Ma J."/>
        </authorList>
    </citation>
    <scope>NUCLEOTIDE SEQUENCE [LARGE SCALE GENOMIC DNA]</scope>
    <source>
        <strain evidence="3">JCM 17978</strain>
    </source>
</reference>
<evidence type="ECO:0000313" key="2">
    <source>
        <dbReference type="EMBL" id="MFC5196249.1"/>
    </source>
</evidence>
<evidence type="ECO:0000259" key="1">
    <source>
        <dbReference type="Pfam" id="PF00144"/>
    </source>
</evidence>